<evidence type="ECO:0000313" key="7">
    <source>
        <dbReference type="Proteomes" id="UP001341281"/>
    </source>
</evidence>
<gene>
    <name evidence="6" type="ORF">U9M48_015966</name>
</gene>
<dbReference type="Proteomes" id="UP001341281">
    <property type="component" value="Chromosome 03"/>
</dbReference>
<proteinExistence type="predicted"/>
<feature type="compositionally biased region" description="Gly residues" evidence="5">
    <location>
        <begin position="46"/>
        <end position="62"/>
    </location>
</feature>
<dbReference type="GO" id="GO:0005737">
    <property type="term" value="C:cytoplasm"/>
    <property type="evidence" value="ECO:0007669"/>
    <property type="project" value="UniProtKB-SubCell"/>
</dbReference>
<dbReference type="EMBL" id="CP144747">
    <property type="protein sequence ID" value="WVZ66794.1"/>
    <property type="molecule type" value="Genomic_DNA"/>
</dbReference>
<feature type="region of interest" description="Disordered" evidence="5">
    <location>
        <begin position="44"/>
        <end position="67"/>
    </location>
</feature>
<protein>
    <recommendedName>
        <fullName evidence="8">IQ domain-containing protein IQM2</fullName>
    </recommendedName>
</protein>
<reference evidence="6 7" key="1">
    <citation type="submission" date="2024-02" db="EMBL/GenBank/DDBJ databases">
        <title>High-quality chromosome-scale genome assembly of Pensacola bahiagrass (Paspalum notatum Flugge var. saurae).</title>
        <authorList>
            <person name="Vega J.M."/>
            <person name="Podio M."/>
            <person name="Orjuela J."/>
            <person name="Siena L.A."/>
            <person name="Pessino S.C."/>
            <person name="Combes M.C."/>
            <person name="Mariac C."/>
            <person name="Albertini E."/>
            <person name="Pupilli F."/>
            <person name="Ortiz J.P.A."/>
            <person name="Leblanc O."/>
        </authorList>
    </citation>
    <scope>NUCLEOTIDE SEQUENCE [LARGE SCALE GENOMIC DNA]</scope>
    <source>
        <strain evidence="6">R1</strain>
        <tissue evidence="6">Leaf</tissue>
    </source>
</reference>
<evidence type="ECO:0000256" key="3">
    <source>
        <dbReference type="ARBA" id="ARBA00022490"/>
    </source>
</evidence>
<sequence>MVGIPPAPLFPQEGEGKVSCCHRQWLVVMGVLFSCPVEEDDMPAEAGGGGVPAAPGSGGGNAGEPAALKASLGSGKLRFEGSLSVQREPQSLSALLQLEATVSVASPRATTVAPVPPMPRELARTRFADAAAAAAAPESPKHESAAVTVQKVYKSFRTRRRLADCAVLVEQSWWELLDFALLRRSSVSFFDIERQESAVSKWARARTRAAKVGKGLSKDEKAQKLALQHWLEAIDPRHRYGHNLHYYYDCWLQSESKEPFFYWLDVGEGREINLERCPRPKLQSQCIKYLGPKEREDYEVVIEDGKFMFKNSRQVLDTSGGPRDAKWIFVLSTSKNLYVGQKKKGTFQHSSFLAGGATSAAGRLVVEDGILKAIWPHSGHYRPTEENFQDFQSFLKDNNVDLTDVKMSPDEDDEEFWSRLRSIPSDCCAAAGKPEEDAAQETSPCQAPIATEATTPDEISQEEESSKNPSPIATVTRQDSSEDAVENGEASTTSDRALSEDGQEEEENQDDDGNTAVPREKILQRISSKKETKSYQLGKQVSFKWTTGAGPRIVCVRDYPSELQLRALEQVHLSPRSGPGAGRAASSRFASPQRSSSPMARGRCEPLTPRSGGGRAKSSRFASPQRSSSPMARGRCEPLTPREAFRTHLMARG</sequence>
<feature type="region of interest" description="Disordered" evidence="5">
    <location>
        <begin position="454"/>
        <end position="539"/>
    </location>
</feature>
<feature type="compositionally biased region" description="Basic and acidic residues" evidence="5">
    <location>
        <begin position="518"/>
        <end position="533"/>
    </location>
</feature>
<evidence type="ECO:0000256" key="5">
    <source>
        <dbReference type="SAM" id="MobiDB-lite"/>
    </source>
</evidence>
<feature type="compositionally biased region" description="Polar residues" evidence="5">
    <location>
        <begin position="467"/>
        <end position="478"/>
    </location>
</feature>
<evidence type="ECO:0008006" key="8">
    <source>
        <dbReference type="Google" id="ProtNLM"/>
    </source>
</evidence>
<accession>A0AAQ3T4K4</accession>
<feature type="compositionally biased region" description="Acidic residues" evidence="5">
    <location>
        <begin position="501"/>
        <end position="513"/>
    </location>
</feature>
<keyword evidence="7" id="KW-1185">Reference proteome</keyword>
<dbReference type="AlphaFoldDB" id="A0AAQ3T4K4"/>
<dbReference type="PANTHER" id="PTHR31250">
    <property type="entry name" value="IQ DOMAIN-CONTAINING PROTEIN IQM3"/>
    <property type="match status" value="1"/>
</dbReference>
<dbReference type="PANTHER" id="PTHR31250:SF16">
    <property type="entry name" value="OS07G0633400 PROTEIN"/>
    <property type="match status" value="1"/>
</dbReference>
<evidence type="ECO:0000256" key="1">
    <source>
        <dbReference type="ARBA" id="ARBA00004123"/>
    </source>
</evidence>
<evidence type="ECO:0000256" key="2">
    <source>
        <dbReference type="ARBA" id="ARBA00004496"/>
    </source>
</evidence>
<dbReference type="InterPro" id="IPR044159">
    <property type="entry name" value="IQM"/>
</dbReference>
<feature type="region of interest" description="Disordered" evidence="5">
    <location>
        <begin position="574"/>
        <end position="653"/>
    </location>
</feature>
<name>A0AAQ3T4K4_PASNO</name>
<organism evidence="6 7">
    <name type="scientific">Paspalum notatum var. saurae</name>
    <dbReference type="NCBI Taxonomy" id="547442"/>
    <lineage>
        <taxon>Eukaryota</taxon>
        <taxon>Viridiplantae</taxon>
        <taxon>Streptophyta</taxon>
        <taxon>Embryophyta</taxon>
        <taxon>Tracheophyta</taxon>
        <taxon>Spermatophyta</taxon>
        <taxon>Magnoliopsida</taxon>
        <taxon>Liliopsida</taxon>
        <taxon>Poales</taxon>
        <taxon>Poaceae</taxon>
        <taxon>PACMAD clade</taxon>
        <taxon>Panicoideae</taxon>
        <taxon>Andropogonodae</taxon>
        <taxon>Paspaleae</taxon>
        <taxon>Paspalinae</taxon>
        <taxon>Paspalum</taxon>
    </lineage>
</organism>
<evidence type="ECO:0000313" key="6">
    <source>
        <dbReference type="EMBL" id="WVZ66794.1"/>
    </source>
</evidence>
<dbReference type="GO" id="GO:0005634">
    <property type="term" value="C:nucleus"/>
    <property type="evidence" value="ECO:0007669"/>
    <property type="project" value="UniProtKB-SubCell"/>
</dbReference>
<keyword evidence="3" id="KW-0963">Cytoplasm</keyword>
<feature type="compositionally biased region" description="Low complexity" evidence="5">
    <location>
        <begin position="619"/>
        <end position="630"/>
    </location>
</feature>
<evidence type="ECO:0000256" key="4">
    <source>
        <dbReference type="ARBA" id="ARBA00023242"/>
    </source>
</evidence>
<comment type="subcellular location">
    <subcellularLocation>
        <location evidence="2">Cytoplasm</location>
    </subcellularLocation>
    <subcellularLocation>
        <location evidence="1">Nucleus</location>
    </subcellularLocation>
</comment>
<feature type="compositionally biased region" description="Low complexity" evidence="5">
    <location>
        <begin position="574"/>
        <end position="597"/>
    </location>
</feature>
<keyword evidence="4" id="KW-0539">Nucleus</keyword>